<evidence type="ECO:0000256" key="2">
    <source>
        <dbReference type="ARBA" id="ARBA00022448"/>
    </source>
</evidence>
<dbReference type="InterPro" id="IPR006312">
    <property type="entry name" value="TatA/E"/>
</dbReference>
<dbReference type="Gene3D" id="1.20.5.3310">
    <property type="match status" value="1"/>
</dbReference>
<keyword evidence="11" id="KW-1185">Reference proteome</keyword>
<dbReference type="HAMAP" id="MF_00236">
    <property type="entry name" value="TatA_E"/>
    <property type="match status" value="1"/>
</dbReference>
<dbReference type="Proteomes" id="UP001499987">
    <property type="component" value="Unassembled WGS sequence"/>
</dbReference>
<keyword evidence="2 8" id="KW-0813">Transport</keyword>
<evidence type="ECO:0000256" key="4">
    <source>
        <dbReference type="ARBA" id="ARBA00022927"/>
    </source>
</evidence>
<evidence type="ECO:0000256" key="5">
    <source>
        <dbReference type="ARBA" id="ARBA00022989"/>
    </source>
</evidence>
<evidence type="ECO:0000256" key="6">
    <source>
        <dbReference type="ARBA" id="ARBA00023010"/>
    </source>
</evidence>
<comment type="similarity">
    <text evidence="8">Belongs to the TatA/E family.</text>
</comment>
<protein>
    <recommendedName>
        <fullName evidence="8">Sec-independent protein translocase protein TatA</fullName>
    </recommendedName>
</protein>
<comment type="caution">
    <text evidence="10">The sequence shown here is derived from an EMBL/GenBank/DDBJ whole genome shotgun (WGS) entry which is preliminary data.</text>
</comment>
<evidence type="ECO:0000256" key="9">
    <source>
        <dbReference type="SAM" id="MobiDB-lite"/>
    </source>
</evidence>
<dbReference type="InterPro" id="IPR003369">
    <property type="entry name" value="TatA/B/E"/>
</dbReference>
<comment type="subcellular location">
    <subcellularLocation>
        <location evidence="8">Cell membrane</location>
        <topology evidence="8">Single-pass membrane protein</topology>
    </subcellularLocation>
    <subcellularLocation>
        <location evidence="1">Membrane</location>
        <topology evidence="1">Single-pass membrane protein</topology>
    </subcellularLocation>
</comment>
<keyword evidence="3 8" id="KW-0812">Transmembrane</keyword>
<accession>A0ABP4DUW1</accession>
<keyword evidence="7 8" id="KW-0472">Membrane</keyword>
<evidence type="ECO:0000256" key="8">
    <source>
        <dbReference type="HAMAP-Rule" id="MF_00236"/>
    </source>
</evidence>
<name>A0ABP4DUW1_9ACTN</name>
<organism evidence="10 11">
    <name type="scientific">Kitasatospora arboriphila</name>
    <dbReference type="NCBI Taxonomy" id="258052"/>
    <lineage>
        <taxon>Bacteria</taxon>
        <taxon>Bacillati</taxon>
        <taxon>Actinomycetota</taxon>
        <taxon>Actinomycetes</taxon>
        <taxon>Kitasatosporales</taxon>
        <taxon>Streptomycetaceae</taxon>
        <taxon>Kitasatospora</taxon>
    </lineage>
</organism>
<keyword evidence="4 8" id="KW-0653">Protein transport</keyword>
<evidence type="ECO:0000256" key="3">
    <source>
        <dbReference type="ARBA" id="ARBA00022692"/>
    </source>
</evidence>
<proteinExistence type="inferred from homology"/>
<keyword evidence="5 8" id="KW-1133">Transmembrane helix</keyword>
<keyword evidence="8" id="KW-1003">Cell membrane</keyword>
<feature type="compositionally biased region" description="Low complexity" evidence="9">
    <location>
        <begin position="50"/>
        <end position="64"/>
    </location>
</feature>
<dbReference type="Pfam" id="PF02416">
    <property type="entry name" value="TatA_B_E"/>
    <property type="match status" value="1"/>
</dbReference>
<keyword evidence="6 8" id="KW-0811">Translocation</keyword>
<evidence type="ECO:0000313" key="11">
    <source>
        <dbReference type="Proteomes" id="UP001499987"/>
    </source>
</evidence>
<dbReference type="EMBL" id="BAAALD010000002">
    <property type="protein sequence ID" value="GAA1069732.1"/>
    <property type="molecule type" value="Genomic_DNA"/>
</dbReference>
<evidence type="ECO:0000256" key="7">
    <source>
        <dbReference type="ARBA" id="ARBA00023136"/>
    </source>
</evidence>
<dbReference type="RefSeq" id="WP_344621605.1">
    <property type="nucleotide sequence ID" value="NZ_BAAALD010000002.1"/>
</dbReference>
<sequence length="90" mass="9124">MRISPTAILVVAVLAVLLFGAKRLPDAARALGRTLRILRSEAKALRTDGAGAPPQARPAAEPAPMTIKRAPGSGDARPVGAADHGAAPRG</sequence>
<evidence type="ECO:0000313" key="10">
    <source>
        <dbReference type="EMBL" id="GAA1069732.1"/>
    </source>
</evidence>
<evidence type="ECO:0000256" key="1">
    <source>
        <dbReference type="ARBA" id="ARBA00004167"/>
    </source>
</evidence>
<gene>
    <name evidence="8 10" type="primary">tatA</name>
    <name evidence="10" type="ORF">GCM10009663_03180</name>
</gene>
<dbReference type="NCBIfam" id="NF001854">
    <property type="entry name" value="PRK00575.1"/>
    <property type="match status" value="1"/>
</dbReference>
<comment type="subunit">
    <text evidence="8">The Tat system comprises two distinct complexes: a TatABC complex, containing multiple copies of TatA, TatB and TatC subunits, and a separate TatA complex, containing only TatA subunits. Substrates initially bind to the TatABC complex, which probably triggers association of the separate TatA complex to form the active translocon.</text>
</comment>
<comment type="function">
    <text evidence="8">Part of the twin-arginine translocation (Tat) system that transports large folded proteins containing a characteristic twin-arginine motif in their signal peptide across membranes. TatA could form the protein-conducting channel of the Tat system.</text>
</comment>
<reference evidence="11" key="1">
    <citation type="journal article" date="2019" name="Int. J. Syst. Evol. Microbiol.">
        <title>The Global Catalogue of Microorganisms (GCM) 10K type strain sequencing project: providing services to taxonomists for standard genome sequencing and annotation.</title>
        <authorList>
            <consortium name="The Broad Institute Genomics Platform"/>
            <consortium name="The Broad Institute Genome Sequencing Center for Infectious Disease"/>
            <person name="Wu L."/>
            <person name="Ma J."/>
        </authorList>
    </citation>
    <scope>NUCLEOTIDE SEQUENCE [LARGE SCALE GENOMIC DNA]</scope>
    <source>
        <strain evidence="11">JCM 13002</strain>
    </source>
</reference>
<feature type="region of interest" description="Disordered" evidence="9">
    <location>
        <begin position="46"/>
        <end position="90"/>
    </location>
</feature>